<reference evidence="2" key="2">
    <citation type="submission" date="2016-09" db="EMBL/GenBank/DDBJ databases">
        <authorList>
            <person name="Capua I."/>
            <person name="De Benedictis P."/>
            <person name="Joannis T."/>
            <person name="Lombin L.H."/>
            <person name="Cattoli G."/>
        </authorList>
    </citation>
    <scope>NUCLEOTIDE SEQUENCE [LARGE SCALE GENOMIC DNA]</scope>
    <source>
        <strain evidence="2">MSU</strain>
    </source>
</reference>
<feature type="transmembrane region" description="Helical" evidence="1">
    <location>
        <begin position="9"/>
        <end position="32"/>
    </location>
</feature>
<dbReference type="EMBL" id="MUHG01000003">
    <property type="protein sequence ID" value="OXB21533.1"/>
    <property type="molecule type" value="Genomic_DNA"/>
</dbReference>
<evidence type="ECO:0000313" key="2">
    <source>
        <dbReference type="EMBL" id="OHT43952.1"/>
    </source>
</evidence>
<keyword evidence="1" id="KW-1133">Transmembrane helix</keyword>
<proteinExistence type="predicted"/>
<evidence type="ECO:0000313" key="5">
    <source>
        <dbReference type="Proteomes" id="UP000198319"/>
    </source>
</evidence>
<comment type="caution">
    <text evidence="2">The sequence shown here is derived from an EMBL/GenBank/DDBJ whole genome shotgun (WGS) entry which is preliminary data.</text>
</comment>
<dbReference type="Proteomes" id="UP000198319">
    <property type="component" value="Unassembled WGS sequence"/>
</dbReference>
<feature type="transmembrane region" description="Helical" evidence="1">
    <location>
        <begin position="89"/>
        <end position="107"/>
    </location>
</feature>
<dbReference type="EMBL" id="MIKE01000026">
    <property type="protein sequence ID" value="OHT43952.1"/>
    <property type="molecule type" value="Genomic_DNA"/>
</dbReference>
<evidence type="ECO:0000313" key="3">
    <source>
        <dbReference type="EMBL" id="OXB21533.1"/>
    </source>
</evidence>
<sequence length="111" mass="13340">MRKKEILKVLFFSITIAATVKHIAIFAIGGYMETTKNSFHNDLINLDIYQEKATDIFYLELMNLIILPYVAAVLFYFFTRINLIQKNNFLLFIFLFTILFFLFYFFYKLFI</sequence>
<name>A0A1S1J048_9FLAO</name>
<dbReference type="OrthoDB" id="9944472at2"/>
<reference evidence="4" key="1">
    <citation type="submission" date="2016-09" db="EMBL/GenBank/DDBJ databases">
        <authorList>
            <person name="Chen S."/>
            <person name="Walker E."/>
        </authorList>
    </citation>
    <scope>NUCLEOTIDE SEQUENCE [LARGE SCALE GENOMIC DNA]</scope>
    <source>
        <strain evidence="4">MSU</strain>
    </source>
</reference>
<feature type="transmembrane region" description="Helical" evidence="1">
    <location>
        <begin position="56"/>
        <end position="77"/>
    </location>
</feature>
<dbReference type="Proteomes" id="UP000180252">
    <property type="component" value="Unassembled WGS sequence"/>
</dbReference>
<evidence type="ECO:0000256" key="1">
    <source>
        <dbReference type="SAM" id="Phobius"/>
    </source>
</evidence>
<protein>
    <submittedName>
        <fullName evidence="2">Uncharacterized protein</fullName>
    </submittedName>
</protein>
<accession>A0A1S1J048</accession>
<gene>
    <name evidence="3" type="ORF">B0A71_03235</name>
    <name evidence="2" type="ORF">BHE19_16585</name>
</gene>
<keyword evidence="5" id="KW-1185">Reference proteome</keyword>
<evidence type="ECO:0000313" key="4">
    <source>
        <dbReference type="Proteomes" id="UP000180252"/>
    </source>
</evidence>
<keyword evidence="1" id="KW-0812">Transmembrane</keyword>
<organism evidence="2 4">
    <name type="scientific">Flavobacterium tructae</name>
    <dbReference type="NCBI Taxonomy" id="1114873"/>
    <lineage>
        <taxon>Bacteria</taxon>
        <taxon>Pseudomonadati</taxon>
        <taxon>Bacteroidota</taxon>
        <taxon>Flavobacteriia</taxon>
        <taxon>Flavobacteriales</taxon>
        <taxon>Flavobacteriaceae</taxon>
        <taxon>Flavobacterium</taxon>
    </lineage>
</organism>
<dbReference type="AlphaFoldDB" id="A0A1S1J048"/>
<keyword evidence="1" id="KW-0472">Membrane</keyword>
<dbReference type="RefSeq" id="WP_070908368.1">
    <property type="nucleotide sequence ID" value="NZ_MIKE01000026.1"/>
</dbReference>
<reference evidence="3 5" key="3">
    <citation type="submission" date="2016-11" db="EMBL/GenBank/DDBJ databases">
        <title>Whole genomes of Flavobacteriaceae.</title>
        <authorList>
            <person name="Stine C."/>
            <person name="Li C."/>
            <person name="Tadesse D."/>
        </authorList>
    </citation>
    <scope>NUCLEOTIDE SEQUENCE [LARGE SCALE GENOMIC DNA]</scope>
    <source>
        <strain evidence="3 5">ATCC BAA-2541</strain>
    </source>
</reference>